<comment type="pathway">
    <text evidence="8">Glycan biosynthesis.</text>
</comment>
<gene>
    <name evidence="12" type="ORF">J2Z48_001826</name>
</gene>
<dbReference type="InterPro" id="IPR005490">
    <property type="entry name" value="LD_TPept_cat_dom"/>
</dbReference>
<dbReference type="GO" id="GO:0071972">
    <property type="term" value="F:peptidoglycan L,D-transpeptidase activity"/>
    <property type="evidence" value="ECO:0007669"/>
    <property type="project" value="TreeGrafter"/>
</dbReference>
<comment type="similarity">
    <text evidence="2">Belongs to the YkuD family.</text>
</comment>
<organism evidence="12 13">
    <name type="scientific">Croceifilum oryzae</name>
    <dbReference type="NCBI Taxonomy" id="1553429"/>
    <lineage>
        <taxon>Bacteria</taxon>
        <taxon>Bacillati</taxon>
        <taxon>Bacillota</taxon>
        <taxon>Bacilli</taxon>
        <taxon>Bacillales</taxon>
        <taxon>Thermoactinomycetaceae</taxon>
        <taxon>Croceifilum</taxon>
    </lineage>
</organism>
<dbReference type="PROSITE" id="PS52029">
    <property type="entry name" value="LD_TPASE"/>
    <property type="match status" value="1"/>
</dbReference>
<evidence type="ECO:0000256" key="5">
    <source>
        <dbReference type="ARBA" id="ARBA00022960"/>
    </source>
</evidence>
<dbReference type="PROSITE" id="PS51781">
    <property type="entry name" value="SH3B"/>
    <property type="match status" value="2"/>
</dbReference>
<protein>
    <submittedName>
        <fullName evidence="12">Lipoprotein-anchoring transpeptidase ErfK/SrfK</fullName>
    </submittedName>
</protein>
<comment type="pathway">
    <text evidence="1 9">Cell wall biogenesis; peptidoglycan biosynthesis.</text>
</comment>
<dbReference type="Proteomes" id="UP001238450">
    <property type="component" value="Unassembled WGS sequence"/>
</dbReference>
<dbReference type="InterPro" id="IPR003646">
    <property type="entry name" value="SH3-like_bac-type"/>
</dbReference>
<comment type="caution">
    <text evidence="12">The sequence shown here is derived from an EMBL/GenBank/DDBJ whole genome shotgun (WGS) entry which is preliminary data.</text>
</comment>
<sequence length="306" mass="33222">MKKRHWYSWVTLALIFTLVIGLYQPTEAQAASAPDYKIEINKKTNYLYLYNGKTVVKTYRVATGKTKALTPEGTFPLAVKIVKPGWKGIPGGDPNNPLGERWNGISVNGDNGRIYGIHGTNNPKSIGSHASSGCVRMKNSDVIDLYSRIYEGTPIWIHSGKSNKTWRGDASVGLKPASGTLKTTTTVNARTGPSTGSFIVTKLKAKMSLTLVGKSSDWYQVQLSNGRKVFIHKNYSTVSIPTPPTSGKVTVFVDVANIRSTPSMSGAVVGRAKQGTSFVKTGMNGDWHQVKLSNGKTAYLHKTVAK</sequence>
<dbReference type="Gene3D" id="2.40.440.10">
    <property type="entry name" value="L,D-transpeptidase catalytic domain-like"/>
    <property type="match status" value="1"/>
</dbReference>
<dbReference type="GO" id="GO:0016740">
    <property type="term" value="F:transferase activity"/>
    <property type="evidence" value="ECO:0007669"/>
    <property type="project" value="UniProtKB-KW"/>
</dbReference>
<dbReference type="Gene3D" id="2.30.30.40">
    <property type="entry name" value="SH3 Domains"/>
    <property type="match status" value="2"/>
</dbReference>
<dbReference type="PANTHER" id="PTHR30582">
    <property type="entry name" value="L,D-TRANSPEPTIDASE"/>
    <property type="match status" value="1"/>
</dbReference>
<keyword evidence="5 9" id="KW-0133">Cell shape</keyword>
<dbReference type="SMART" id="SM00287">
    <property type="entry name" value="SH3b"/>
    <property type="match status" value="2"/>
</dbReference>
<evidence type="ECO:0000313" key="13">
    <source>
        <dbReference type="Proteomes" id="UP001238450"/>
    </source>
</evidence>
<name>A0AAJ1WSR1_9BACL</name>
<keyword evidence="7 9" id="KW-0961">Cell wall biogenesis/degradation</keyword>
<dbReference type="EMBL" id="JAUSUV010000007">
    <property type="protein sequence ID" value="MDQ0417653.1"/>
    <property type="molecule type" value="Genomic_DNA"/>
</dbReference>
<feature type="active site" description="Nucleophile" evidence="9">
    <location>
        <position position="134"/>
    </location>
</feature>
<keyword evidence="6 9" id="KW-0573">Peptidoglycan synthesis</keyword>
<evidence type="ECO:0000256" key="7">
    <source>
        <dbReference type="ARBA" id="ARBA00023316"/>
    </source>
</evidence>
<keyword evidence="4" id="KW-0378">Hydrolase</keyword>
<feature type="active site" description="Proton donor/acceptor" evidence="9">
    <location>
        <position position="118"/>
    </location>
</feature>
<proteinExistence type="inferred from homology"/>
<feature type="domain" description="L,D-TPase catalytic" evidence="11">
    <location>
        <begin position="36"/>
        <end position="158"/>
    </location>
</feature>
<dbReference type="Pfam" id="PF08239">
    <property type="entry name" value="SH3_3"/>
    <property type="match status" value="2"/>
</dbReference>
<evidence type="ECO:0000256" key="9">
    <source>
        <dbReference type="PROSITE-ProRule" id="PRU01373"/>
    </source>
</evidence>
<keyword evidence="13" id="KW-1185">Reference proteome</keyword>
<dbReference type="InterPro" id="IPR038063">
    <property type="entry name" value="Transpep_catalytic_dom"/>
</dbReference>
<evidence type="ECO:0000256" key="1">
    <source>
        <dbReference type="ARBA" id="ARBA00004752"/>
    </source>
</evidence>
<dbReference type="GO" id="GO:0005576">
    <property type="term" value="C:extracellular region"/>
    <property type="evidence" value="ECO:0007669"/>
    <property type="project" value="TreeGrafter"/>
</dbReference>
<evidence type="ECO:0000256" key="8">
    <source>
        <dbReference type="ARBA" id="ARBA00060592"/>
    </source>
</evidence>
<dbReference type="CDD" id="cd16913">
    <property type="entry name" value="YkuD_like"/>
    <property type="match status" value="1"/>
</dbReference>
<dbReference type="FunFam" id="2.40.440.10:FF:000003">
    <property type="entry name" value="L,D-transpeptidase YciB"/>
    <property type="match status" value="1"/>
</dbReference>
<dbReference type="SUPFAM" id="SSF141523">
    <property type="entry name" value="L,D-transpeptidase catalytic domain-like"/>
    <property type="match status" value="1"/>
</dbReference>
<keyword evidence="3" id="KW-0808">Transferase</keyword>
<dbReference type="RefSeq" id="WP_307252800.1">
    <property type="nucleotide sequence ID" value="NZ_JAUSUV010000007.1"/>
</dbReference>
<dbReference type="GO" id="GO:0071555">
    <property type="term" value="P:cell wall organization"/>
    <property type="evidence" value="ECO:0007669"/>
    <property type="project" value="UniProtKB-UniRule"/>
</dbReference>
<evidence type="ECO:0000256" key="3">
    <source>
        <dbReference type="ARBA" id="ARBA00022679"/>
    </source>
</evidence>
<evidence type="ECO:0000256" key="6">
    <source>
        <dbReference type="ARBA" id="ARBA00022984"/>
    </source>
</evidence>
<feature type="domain" description="SH3b" evidence="10">
    <location>
        <begin position="244"/>
        <end position="306"/>
    </location>
</feature>
<dbReference type="Pfam" id="PF03734">
    <property type="entry name" value="YkuD"/>
    <property type="match status" value="1"/>
</dbReference>
<dbReference type="PANTHER" id="PTHR30582:SF4">
    <property type="entry name" value="L,D-TRANSPEPTIDASE YQJB-RELATED"/>
    <property type="match status" value="1"/>
</dbReference>
<evidence type="ECO:0000259" key="10">
    <source>
        <dbReference type="PROSITE" id="PS51781"/>
    </source>
</evidence>
<evidence type="ECO:0000259" key="11">
    <source>
        <dbReference type="PROSITE" id="PS52029"/>
    </source>
</evidence>
<dbReference type="GO" id="GO:0018104">
    <property type="term" value="P:peptidoglycan-protein cross-linking"/>
    <property type="evidence" value="ECO:0007669"/>
    <property type="project" value="TreeGrafter"/>
</dbReference>
<dbReference type="AlphaFoldDB" id="A0AAJ1WSR1"/>
<evidence type="ECO:0000256" key="4">
    <source>
        <dbReference type="ARBA" id="ARBA00022801"/>
    </source>
</evidence>
<accession>A0AAJ1WSR1</accession>
<evidence type="ECO:0000313" key="12">
    <source>
        <dbReference type="EMBL" id="MDQ0417653.1"/>
    </source>
</evidence>
<dbReference type="InterPro" id="IPR050979">
    <property type="entry name" value="LD-transpeptidase"/>
</dbReference>
<dbReference type="GO" id="GO:0008360">
    <property type="term" value="P:regulation of cell shape"/>
    <property type="evidence" value="ECO:0007669"/>
    <property type="project" value="UniProtKB-UniRule"/>
</dbReference>
<reference evidence="12 13" key="1">
    <citation type="submission" date="2023-07" db="EMBL/GenBank/DDBJ databases">
        <title>Genomic Encyclopedia of Type Strains, Phase IV (KMG-IV): sequencing the most valuable type-strain genomes for metagenomic binning, comparative biology and taxonomic classification.</title>
        <authorList>
            <person name="Goeker M."/>
        </authorList>
    </citation>
    <scope>NUCLEOTIDE SEQUENCE [LARGE SCALE GENOMIC DNA]</scope>
    <source>
        <strain evidence="12 13">DSM 46876</strain>
    </source>
</reference>
<keyword evidence="12" id="KW-0449">Lipoprotein</keyword>
<evidence type="ECO:0000256" key="2">
    <source>
        <dbReference type="ARBA" id="ARBA00005992"/>
    </source>
</evidence>
<feature type="domain" description="SH3b" evidence="10">
    <location>
        <begin position="176"/>
        <end position="240"/>
    </location>
</feature>